<keyword evidence="2" id="KW-0472">Membrane</keyword>
<dbReference type="AlphaFoldDB" id="A0A381IDP1"/>
<dbReference type="SUPFAM" id="SSF55816">
    <property type="entry name" value="5'-nucleotidase (syn. UDP-sugar hydrolase), C-terminal domain"/>
    <property type="match status" value="1"/>
</dbReference>
<keyword evidence="2" id="KW-1133">Transmembrane helix</keyword>
<evidence type="ECO:0000259" key="3">
    <source>
        <dbReference type="Pfam" id="PF02872"/>
    </source>
</evidence>
<reference evidence="4" key="1">
    <citation type="submission" date="2018-06" db="EMBL/GenBank/DDBJ databases">
        <authorList>
            <consortium name="Pathogen Informatics"/>
            <person name="Doyle S."/>
        </authorList>
    </citation>
    <scope>NUCLEOTIDE SEQUENCE</scope>
    <source>
        <strain evidence="4">NCTC13307</strain>
    </source>
</reference>
<feature type="region of interest" description="Disordered" evidence="1">
    <location>
        <begin position="106"/>
        <end position="159"/>
    </location>
</feature>
<sequence length="194" mass="21797">MGGISYYFNPKQKEGEKITNIQKEGKPLDLNKKYVVATNDYIASGGDEFPCFSKEPILKEFGNLESAVIEYIEYKKEISKNVDGRIGIKSKDELISKNHESDLILSENEKNINDNEENLSNNIKSSDSDKNKSLDKTSSRESSNLGISKREAKEKSPKTGDLGFSNSIIIFIVSSTLICLLNFNQKELKDKKSK</sequence>
<evidence type="ECO:0000256" key="1">
    <source>
        <dbReference type="SAM" id="MobiDB-lite"/>
    </source>
</evidence>
<dbReference type="Gene3D" id="3.90.780.10">
    <property type="entry name" value="5'-Nucleotidase, C-terminal domain"/>
    <property type="match status" value="1"/>
</dbReference>
<feature type="domain" description="5'-Nucleotidase C-terminal" evidence="3">
    <location>
        <begin position="2"/>
        <end position="53"/>
    </location>
</feature>
<proteinExistence type="predicted"/>
<evidence type="ECO:0000313" key="4">
    <source>
        <dbReference type="EMBL" id="SUY25995.1"/>
    </source>
</evidence>
<protein>
    <submittedName>
        <fullName evidence="4">Membrane-associated 5'-nucleotidase/phosphoesterase</fullName>
    </submittedName>
</protein>
<gene>
    <name evidence="4" type="ORF">NCTC13307_03364</name>
</gene>
<organism evidence="4">
    <name type="scientific">Clostridioides difficile</name>
    <name type="common">Peptoclostridium difficile</name>
    <dbReference type="NCBI Taxonomy" id="1496"/>
    <lineage>
        <taxon>Bacteria</taxon>
        <taxon>Bacillati</taxon>
        <taxon>Bacillota</taxon>
        <taxon>Clostridia</taxon>
        <taxon>Peptostreptococcales</taxon>
        <taxon>Peptostreptococcaceae</taxon>
        <taxon>Clostridioides</taxon>
    </lineage>
</organism>
<dbReference type="PANTHER" id="PTHR11575">
    <property type="entry name" value="5'-NUCLEOTIDASE-RELATED"/>
    <property type="match status" value="1"/>
</dbReference>
<dbReference type="PANTHER" id="PTHR11575:SF24">
    <property type="entry name" value="5'-NUCLEOTIDASE"/>
    <property type="match status" value="1"/>
</dbReference>
<name>A0A381IDP1_CLODI</name>
<evidence type="ECO:0000256" key="2">
    <source>
        <dbReference type="SAM" id="Phobius"/>
    </source>
</evidence>
<dbReference type="GO" id="GO:0009166">
    <property type="term" value="P:nucleotide catabolic process"/>
    <property type="evidence" value="ECO:0007669"/>
    <property type="project" value="InterPro"/>
</dbReference>
<dbReference type="Pfam" id="PF02872">
    <property type="entry name" value="5_nucleotid_C"/>
    <property type="match status" value="1"/>
</dbReference>
<dbReference type="GO" id="GO:0016787">
    <property type="term" value="F:hydrolase activity"/>
    <property type="evidence" value="ECO:0007669"/>
    <property type="project" value="InterPro"/>
</dbReference>
<dbReference type="InterPro" id="IPR006179">
    <property type="entry name" value="5_nucleotidase/apyrase"/>
</dbReference>
<dbReference type="InterPro" id="IPR008334">
    <property type="entry name" value="5'-Nucleotdase_C"/>
</dbReference>
<dbReference type="EMBL" id="UFWD01000001">
    <property type="protein sequence ID" value="SUY25995.1"/>
    <property type="molecule type" value="Genomic_DNA"/>
</dbReference>
<dbReference type="InterPro" id="IPR036907">
    <property type="entry name" value="5'-Nucleotdase_C_sf"/>
</dbReference>
<feature type="compositionally biased region" description="Basic and acidic residues" evidence="1">
    <location>
        <begin position="148"/>
        <end position="158"/>
    </location>
</feature>
<feature type="compositionally biased region" description="Basic and acidic residues" evidence="1">
    <location>
        <begin position="126"/>
        <end position="139"/>
    </location>
</feature>
<feature type="transmembrane region" description="Helical" evidence="2">
    <location>
        <begin position="162"/>
        <end position="183"/>
    </location>
</feature>
<keyword evidence="2" id="KW-0812">Transmembrane</keyword>
<accession>A0A381IDP1</accession>